<accession>A0A6N9IPP9</accession>
<keyword evidence="1" id="KW-0812">Transmembrane</keyword>
<protein>
    <submittedName>
        <fullName evidence="3">Tape measure protein</fullName>
    </submittedName>
</protein>
<reference evidence="3 4" key="1">
    <citation type="journal article" date="2020" name="Food Funct.">
        <title>Screening of Lactobacillus salivarius strains from the feces of Chinese populations and the evaluation of their effects against intestinal inflammation in mice.</title>
        <authorList>
            <person name="Zhai Q."/>
            <person name="Shen X."/>
            <person name="Cen S."/>
            <person name="Zhang C."/>
            <person name="Tian F."/>
            <person name="Zhao J."/>
            <person name="Zhang H."/>
            <person name="Xue Y."/>
            <person name="Chen W."/>
        </authorList>
    </citation>
    <scope>NUCLEOTIDE SEQUENCE [LARGE SCALE GENOMIC DNA]</scope>
    <source>
        <strain evidence="3 4">FYNDL5_1.scaf</strain>
    </source>
</reference>
<dbReference type="AlphaFoldDB" id="A0A6N9IPP9"/>
<dbReference type="NCBIfam" id="TIGR02675">
    <property type="entry name" value="tape_meas_nterm"/>
    <property type="match status" value="1"/>
</dbReference>
<dbReference type="InterPro" id="IPR013491">
    <property type="entry name" value="Tape_meas_N"/>
</dbReference>
<dbReference type="RefSeq" id="WP_161022201.1">
    <property type="nucleotide sequence ID" value="NZ_VSUB01000001.1"/>
</dbReference>
<keyword evidence="1" id="KW-1133">Transmembrane helix</keyword>
<evidence type="ECO:0000259" key="2">
    <source>
        <dbReference type="Pfam" id="PF20155"/>
    </source>
</evidence>
<feature type="domain" description="Tape measure protein N-terminal" evidence="2">
    <location>
        <begin position="70"/>
        <end position="261"/>
    </location>
</feature>
<gene>
    <name evidence="3" type="ORF">FYL25_01720</name>
</gene>
<proteinExistence type="predicted"/>
<dbReference type="Pfam" id="PF20155">
    <property type="entry name" value="TMP_3"/>
    <property type="match status" value="1"/>
</dbReference>
<evidence type="ECO:0000313" key="4">
    <source>
        <dbReference type="Proteomes" id="UP000471678"/>
    </source>
</evidence>
<organism evidence="3 4">
    <name type="scientific">Ligilactobacillus salivarius</name>
    <dbReference type="NCBI Taxonomy" id="1624"/>
    <lineage>
        <taxon>Bacteria</taxon>
        <taxon>Bacillati</taxon>
        <taxon>Bacillota</taxon>
        <taxon>Bacilli</taxon>
        <taxon>Lactobacillales</taxon>
        <taxon>Lactobacillaceae</taxon>
        <taxon>Ligilactobacillus</taxon>
    </lineage>
</organism>
<sequence>MTESYSVEAILSVYDNGFSNGFKQAQASMQQATQSSGAMGSGILKNSAAFGVASTLASKAMSVVTNSLGGAISRFDTLNKYPVVMHALGYSMNDVSKSTKLLSNGIDGLPTSLDDITSSAQQLAPLVGSSQKAAKSALALNNAFLASGASAGDASRGLIQYTQMLSTGKVDMESWRTLMETMPIALDKVAKSFGFTGKSAKMDLYDALQSGQITIDQLNDRFIKLNGGVNGFADLAKKNSAGIATSLINLKNSVIKNLTEMIKAINTGFSKAGFGSIAQQLDNLKYAINGFFKIIGPNITNMVTVGLKSLQYLFNFVKANKDWLGPLTVGILGGFYGFRILSNMIITATNVWKTAMNVFNTGKALIGIAKGSKSASSALRFMSQDSKIAATAQAALNAVAEANPYVLIATAIIAVGAALTYWFTQTESGKQAWASLCKVATQAWNAFYPIIKPAIDGIVQAWNSLVAAFQQAWATLQPVFQQLGSAISSAFSALAPIIQQILPILSLVGQIIGGLLVGSLIILIATISGVIQMVSAVLQVIIPLVQAGISLIIFTIGMLVSGVMGAWNGIMQITSSIWNGIVQFIQGIWNIIKGIFDIFGGILNGDTSQIWNGIREVAVGAWQLITAPIKAVWGVIKGLFNAGTGFIKGAVNFSLSSHGQAIMNSFLNGLKAAWGAVKSFVGGIASWIKKHKGPISYDRKLLVPAGKAIMTGLNSGLNSTFGTVQDTVESIAGAITDAMDISSNISYNGLDNLATIGQRTFTGNYQGSMKLQDTNLQLQNNALLRQIANKESSIYLDGDTLVGGTIDRTNQQLGNRVQLQSRWN</sequence>
<evidence type="ECO:0000256" key="1">
    <source>
        <dbReference type="SAM" id="Phobius"/>
    </source>
</evidence>
<dbReference type="Proteomes" id="UP000471678">
    <property type="component" value="Unassembled WGS sequence"/>
</dbReference>
<name>A0A6N9IPP9_9LACO</name>
<evidence type="ECO:0000313" key="3">
    <source>
        <dbReference type="EMBL" id="MYY64165.1"/>
    </source>
</evidence>
<dbReference type="EMBL" id="VSUB01000001">
    <property type="protein sequence ID" value="MYY64165.1"/>
    <property type="molecule type" value="Genomic_DNA"/>
</dbReference>
<feature type="transmembrane region" description="Helical" evidence="1">
    <location>
        <begin position="405"/>
        <end position="423"/>
    </location>
</feature>
<keyword evidence="1" id="KW-0472">Membrane</keyword>
<feature type="transmembrane region" description="Helical" evidence="1">
    <location>
        <begin position="511"/>
        <end position="534"/>
    </location>
</feature>
<feature type="transmembrane region" description="Helical" evidence="1">
    <location>
        <begin position="540"/>
        <end position="567"/>
    </location>
</feature>
<comment type="caution">
    <text evidence="3">The sequence shown here is derived from an EMBL/GenBank/DDBJ whole genome shotgun (WGS) entry which is preliminary data.</text>
</comment>